<dbReference type="InterPro" id="IPR007505">
    <property type="entry name" value="PDDEXK_7"/>
</dbReference>
<protein>
    <submittedName>
        <fullName evidence="1">Nuclease domain-containing protein</fullName>
    </submittedName>
</protein>
<dbReference type="Pfam" id="PF04411">
    <property type="entry name" value="PDDEXK_7"/>
    <property type="match status" value="1"/>
</dbReference>
<reference evidence="2" key="1">
    <citation type="journal article" date="2019" name="Int. J. Syst. Evol. Microbiol.">
        <title>The Global Catalogue of Microorganisms (GCM) 10K type strain sequencing project: providing services to taxonomists for standard genome sequencing and annotation.</title>
        <authorList>
            <consortium name="The Broad Institute Genomics Platform"/>
            <consortium name="The Broad Institute Genome Sequencing Center for Infectious Disease"/>
            <person name="Wu L."/>
            <person name="Ma J."/>
        </authorList>
    </citation>
    <scope>NUCLEOTIDE SEQUENCE [LARGE SCALE GENOMIC DNA]</scope>
    <source>
        <strain evidence="2">CCUG 62945</strain>
    </source>
</reference>
<keyword evidence="2" id="KW-1185">Reference proteome</keyword>
<name>A0ABW2QYI4_9NEIS</name>
<proteinExistence type="predicted"/>
<evidence type="ECO:0000313" key="1">
    <source>
        <dbReference type="EMBL" id="MFC7420610.1"/>
    </source>
</evidence>
<sequence length="622" mass="71046">MELILLIKNGERKGLTLSLLTLPNQGPTIQWLKEDEVIEFQLTAPPKFTSATIELYEHKIEFSQRNTNVVNDNVQFIWQPSSSTYNAREACLFINFFGIAELNISLVTDNLAPVIEYFEPIEILASKTNATRVGKMFDFLAKVPGEALHSVFRTTRHSLGFEDGTRSPDFTLEKLEHVRDVLQHTLPSILYRPITRLIPEQRIIPTTGREDLDDSSIGWLLENASLLSETDNLYDAHFKFNSNFYRASAVQLAILKENTDLYENQVIHGFVTSLLIEAQNLFSQYSFDKKNSRASQSNMPLGYISFFEKISKFKKLLIGNQKSRCEKLIDSLKRIKLQLDSKLTVRLHISDSPIITPKVQVNHDYRLLFIEILKWHEKGKPDWSAYDNLFAIQSIPKLFEAYCYFRTAKILNNLFSPNDSDIIPTQFINKHGLEIWLRREPVYWMSGHLKSINESFVNSEGWTIEANKNIKTRGKVGAYANRSPDIVIEVFSQESENIMLILDAKYSTAKTSFITYLPQLTMKYVHGIHRSKNGAAIVKSLTILHPSEDETLRDFHCGPFDLFGKSPASPSLICLGVTIESSHQEDKLEKLIQQLFIANNIEVGCATETLTTQFQPFDEGLS</sequence>
<accession>A0ABW2QYI4</accession>
<evidence type="ECO:0000313" key="2">
    <source>
        <dbReference type="Proteomes" id="UP001596473"/>
    </source>
</evidence>
<dbReference type="Proteomes" id="UP001596473">
    <property type="component" value="Unassembled WGS sequence"/>
</dbReference>
<dbReference type="EMBL" id="JBHTBQ010000019">
    <property type="protein sequence ID" value="MFC7420610.1"/>
    <property type="molecule type" value="Genomic_DNA"/>
</dbReference>
<dbReference type="RefSeq" id="WP_380188203.1">
    <property type="nucleotide sequence ID" value="NZ_JBHTBQ010000019.1"/>
</dbReference>
<comment type="caution">
    <text evidence="1">The sequence shown here is derived from an EMBL/GenBank/DDBJ whole genome shotgun (WGS) entry which is preliminary data.</text>
</comment>
<organism evidence="1 2">
    <name type="scientific">Iodobacter arcticus</name>
    <dbReference type="NCBI Taxonomy" id="590593"/>
    <lineage>
        <taxon>Bacteria</taxon>
        <taxon>Pseudomonadati</taxon>
        <taxon>Pseudomonadota</taxon>
        <taxon>Betaproteobacteria</taxon>
        <taxon>Neisseriales</taxon>
        <taxon>Chitinibacteraceae</taxon>
        <taxon>Iodobacter</taxon>
    </lineage>
</organism>
<gene>
    <name evidence="1" type="ORF">ACFQNF_12080</name>
</gene>